<keyword evidence="2" id="KW-1185">Reference proteome</keyword>
<sequence length="58" mass="7125">MGYNRTLHKLHFLHVFALRQVMCRVEFKRVVVEESRLSLAFFTNHQSDLSICVWRRYR</sequence>
<organism evidence="1 2">
    <name type="scientific">Spartinivicinus marinus</name>
    <dbReference type="NCBI Taxonomy" id="2994442"/>
    <lineage>
        <taxon>Bacteria</taxon>
        <taxon>Pseudomonadati</taxon>
        <taxon>Pseudomonadota</taxon>
        <taxon>Gammaproteobacteria</taxon>
        <taxon>Oceanospirillales</taxon>
        <taxon>Zooshikellaceae</taxon>
        <taxon>Spartinivicinus</taxon>
    </lineage>
</organism>
<comment type="caution">
    <text evidence="1">The sequence shown here is derived from an EMBL/GenBank/DDBJ whole genome shotgun (WGS) entry which is preliminary data.</text>
</comment>
<evidence type="ECO:0000313" key="1">
    <source>
        <dbReference type="EMBL" id="NYZ69470.1"/>
    </source>
</evidence>
<dbReference type="EMBL" id="JACCKB010000089">
    <property type="protein sequence ID" value="NYZ69470.1"/>
    <property type="molecule type" value="Genomic_DNA"/>
</dbReference>
<protein>
    <submittedName>
        <fullName evidence="1">Uncharacterized protein</fullName>
    </submittedName>
</protein>
<dbReference type="Proteomes" id="UP000569732">
    <property type="component" value="Unassembled WGS sequence"/>
</dbReference>
<dbReference type="RefSeq" id="WP_180571457.1">
    <property type="nucleotide sequence ID" value="NZ_JACCKB010000089.1"/>
</dbReference>
<dbReference type="AlphaFoldDB" id="A0A853I6C8"/>
<name>A0A853I6C8_9GAMM</name>
<evidence type="ECO:0000313" key="2">
    <source>
        <dbReference type="Proteomes" id="UP000569732"/>
    </source>
</evidence>
<accession>A0A853I6C8</accession>
<reference evidence="1 2" key="1">
    <citation type="submission" date="2020-07" db="EMBL/GenBank/DDBJ databases">
        <title>Endozoicomonas sp. nov., isolated from sediment.</title>
        <authorList>
            <person name="Gu T."/>
        </authorList>
    </citation>
    <scope>NUCLEOTIDE SEQUENCE [LARGE SCALE GENOMIC DNA]</scope>
    <source>
        <strain evidence="1 2">SM1973</strain>
    </source>
</reference>
<proteinExistence type="predicted"/>
<gene>
    <name evidence="1" type="ORF">H0A36_25980</name>
</gene>